<accession>A0A2N6VJG8</accession>
<dbReference type="CDD" id="cd00761">
    <property type="entry name" value="Glyco_tranf_GTA_type"/>
    <property type="match status" value="1"/>
</dbReference>
<dbReference type="AlphaFoldDB" id="A0A2N6VJG8"/>
<dbReference type="InterPro" id="IPR001173">
    <property type="entry name" value="Glyco_trans_2-like"/>
</dbReference>
<dbReference type="PANTHER" id="PTHR22916">
    <property type="entry name" value="GLYCOSYLTRANSFERASE"/>
    <property type="match status" value="1"/>
</dbReference>
<dbReference type="Proteomes" id="UP000235598">
    <property type="component" value="Unassembled WGS sequence"/>
</dbReference>
<dbReference type="SUPFAM" id="SSF53448">
    <property type="entry name" value="Nucleotide-diphospho-sugar transferases"/>
    <property type="match status" value="1"/>
</dbReference>
<dbReference type="GO" id="GO:0016758">
    <property type="term" value="F:hexosyltransferase activity"/>
    <property type="evidence" value="ECO:0007669"/>
    <property type="project" value="UniProtKB-ARBA"/>
</dbReference>
<gene>
    <name evidence="2" type="ORF">CJ199_13055</name>
</gene>
<dbReference type="PANTHER" id="PTHR22916:SF3">
    <property type="entry name" value="UDP-GLCNAC:BETAGAL BETA-1,3-N-ACETYLGLUCOSAMINYLTRANSFERASE-LIKE PROTEIN 1"/>
    <property type="match status" value="1"/>
</dbReference>
<dbReference type="Gene3D" id="3.90.550.10">
    <property type="entry name" value="Spore Coat Polysaccharide Biosynthesis Protein SpsA, Chain A"/>
    <property type="match status" value="1"/>
</dbReference>
<evidence type="ECO:0000259" key="1">
    <source>
        <dbReference type="Pfam" id="PF00535"/>
    </source>
</evidence>
<organism evidence="2 3">
    <name type="scientific">Brevibacterium paucivorans</name>
    <dbReference type="NCBI Taxonomy" id="170994"/>
    <lineage>
        <taxon>Bacteria</taxon>
        <taxon>Bacillati</taxon>
        <taxon>Actinomycetota</taxon>
        <taxon>Actinomycetes</taxon>
        <taxon>Micrococcales</taxon>
        <taxon>Brevibacteriaceae</taxon>
        <taxon>Brevibacterium</taxon>
    </lineage>
</organism>
<feature type="non-terminal residue" evidence="2">
    <location>
        <position position="84"/>
    </location>
</feature>
<dbReference type="OrthoDB" id="8549922at2"/>
<dbReference type="Pfam" id="PF00535">
    <property type="entry name" value="Glycos_transf_2"/>
    <property type="match status" value="1"/>
</dbReference>
<dbReference type="InterPro" id="IPR029044">
    <property type="entry name" value="Nucleotide-diphossugar_trans"/>
</dbReference>
<name>A0A2N6VJG8_9MICO</name>
<proteinExistence type="predicted"/>
<protein>
    <recommendedName>
        <fullName evidence="1">Glycosyltransferase 2-like domain-containing protein</fullName>
    </recommendedName>
</protein>
<dbReference type="EMBL" id="PNHK01000210">
    <property type="protein sequence ID" value="PMD04266.1"/>
    <property type="molecule type" value="Genomic_DNA"/>
</dbReference>
<evidence type="ECO:0000313" key="3">
    <source>
        <dbReference type="Proteomes" id="UP000235598"/>
    </source>
</evidence>
<evidence type="ECO:0000313" key="2">
    <source>
        <dbReference type="EMBL" id="PMD04266.1"/>
    </source>
</evidence>
<reference evidence="2 3" key="1">
    <citation type="submission" date="2017-09" db="EMBL/GenBank/DDBJ databases">
        <title>Bacterial strain isolated from the female urinary microbiota.</title>
        <authorList>
            <person name="Thomas-White K."/>
            <person name="Kumar N."/>
            <person name="Forster S."/>
            <person name="Putonti C."/>
            <person name="Lawley T."/>
            <person name="Wolfe A.J."/>
        </authorList>
    </citation>
    <scope>NUCLEOTIDE SEQUENCE [LARGE SCALE GENOMIC DNA]</scope>
    <source>
        <strain evidence="2 3">UMB1301</strain>
    </source>
</reference>
<comment type="caution">
    <text evidence="2">The sequence shown here is derived from an EMBL/GenBank/DDBJ whole genome shotgun (WGS) entry which is preliminary data.</text>
</comment>
<feature type="domain" description="Glycosyltransferase 2-like" evidence="1">
    <location>
        <begin position="8"/>
        <end position="83"/>
    </location>
</feature>
<sequence>MSVFQPDDYENSTAAVLKRIAAEDPRLIVSSTPENSGGVGEPRNVGMKIARGEYVTFLDGDDTITRHAAKAMASMALATGADLT</sequence>